<proteinExistence type="predicted"/>
<sequence length="1149" mass="132100">MEPLTSRTTWYYTSYPKDLGPSRVIHFTSEREFVQLLHQGHPVVVAFTIRGNYTMHLDRVLEEAAAEFYPNVKFMRVECPKYPGFCITRQKKEYPFIEIFHSPEQAANQARVADQNITRYAVKVLPVPVFEGENYDFWKIKLQTLLRSLDAWEVVESGYEEPESTSNLSQAQKKELKDKRKQKQVEEEDGLREKEEMQEVEAKVFLTENQVTKPLHRGAEFVKEAAMKRKIVGFKARLNASNVKNLAMCKKIVDGSRDSKQALHKRKKLKQICFMYAKLLWSKKLNKWYIDSACSNHMTSDESMFHELDSSQAAQNLLSVGQLVENGYALHFADNYCTIYDKNDRRRVLAQVKVVDRCFPLNLKSVKDVALKGLPKIEEKQEVCEGCALGKHHRQAFPKGVAWRAKSMLELVHTDVCGPMTTPSHSGNRYFILFIDDYTRMTWVYFMRQRSEVFTIFKKFKSLVEKQSGHYIKVLRSDNGKEYTSREFEMFCEDEVVERQLTVGYSPQQNGVSERKNQTVMEMAKSMLFEKNLPKSFWAEAVNTAVYLINRCPTKAVWNQAPFEAWSGRKPSVEHLKVFGCVCYAQIPKEKRHKLDETSEKCIFVGYSTMSKGYRLYSLKSSKVIISRDVIFDENVTWNWEENKVEEISVPMGLKHQNSDFEDGEDEGSSSSSQSSTPRKIRSLSDVYGRFIEKNKTWHLVDRPKDKEVIGVKWVYKVKHNSDGSVQRHKARLVAKGYSQQPGIDFDENFAPVARLDTVRAVIALAAHKGWHLYQLDVKSAFLNGELKEDVYVEQPQGFVIEGEEEKVYKLSKALYGLKQAPRAWYSNIDSYFIKQGFEKSKSEPTLYVKHHSGDFLIVAIYVDDLVFTGNNEKMMRKFKEDMMKKYEMSDLGLMHHFLGIEVHQSNDGVFICQKKYAEKILKKFNMSDCKPVATPLIANEKLKKDDGGKKVDASVYRSLIGNLLYFTATRPDIMFAASLLSRFMNSSSHLHFGAAKRVLRYIQGTLDYGIKYGSSNEPKLVGFSDSDWAGSLDDMKSTSGYVFSFGSGVFSWCSKKQQTVAQSSAEAEYVAASLATQQAIWLKRIVEDIEEKPAEAVIIYCDNKSAIAMAKNPVYHSRTKHIAIKHHFIRDAIEEGKVQLNFLFLETK</sequence>
<dbReference type="InterPro" id="IPR036397">
    <property type="entry name" value="RNaseH_sf"/>
</dbReference>
<evidence type="ECO:0000313" key="6">
    <source>
        <dbReference type="Proteomes" id="UP000188268"/>
    </source>
</evidence>
<evidence type="ECO:0000256" key="1">
    <source>
        <dbReference type="ARBA" id="ARBA00022723"/>
    </source>
</evidence>
<protein>
    <submittedName>
        <fullName evidence="5">Integrase, catalytic core</fullName>
    </submittedName>
</protein>
<reference evidence="5 6" key="1">
    <citation type="submission" date="2013-09" db="EMBL/GenBank/DDBJ databases">
        <title>Corchorus capsularis genome sequencing.</title>
        <authorList>
            <person name="Alam M."/>
            <person name="Haque M.S."/>
            <person name="Islam M.S."/>
            <person name="Emdad E.M."/>
            <person name="Islam M.M."/>
            <person name="Ahmed B."/>
            <person name="Halim A."/>
            <person name="Hossen Q.M.M."/>
            <person name="Hossain M.Z."/>
            <person name="Ahmed R."/>
            <person name="Khan M.M."/>
            <person name="Islam R."/>
            <person name="Rashid M.M."/>
            <person name="Khan S.A."/>
            <person name="Rahman M.S."/>
            <person name="Alam M."/>
        </authorList>
    </citation>
    <scope>NUCLEOTIDE SEQUENCE [LARGE SCALE GENOMIC DNA]</scope>
    <source>
        <strain evidence="6">cv. CVL-1</strain>
        <tissue evidence="5">Whole seedling</tissue>
    </source>
</reference>
<dbReference type="STRING" id="210143.A0A1R3HET7"/>
<dbReference type="InterPro" id="IPR001584">
    <property type="entry name" value="Integrase_cat-core"/>
</dbReference>
<feature type="domain" description="Integrase catalytic" evidence="4">
    <location>
        <begin position="394"/>
        <end position="570"/>
    </location>
</feature>
<dbReference type="CDD" id="cd09272">
    <property type="entry name" value="RNase_HI_RT_Ty1"/>
    <property type="match status" value="1"/>
</dbReference>
<dbReference type="PROSITE" id="PS50994">
    <property type="entry name" value="INTEGRASE"/>
    <property type="match status" value="1"/>
</dbReference>
<dbReference type="SUPFAM" id="SSF56672">
    <property type="entry name" value="DNA/RNA polymerases"/>
    <property type="match status" value="1"/>
</dbReference>
<dbReference type="GO" id="GO:0015074">
    <property type="term" value="P:DNA integration"/>
    <property type="evidence" value="ECO:0007669"/>
    <property type="project" value="InterPro"/>
</dbReference>
<feature type="region of interest" description="Disordered" evidence="3">
    <location>
        <begin position="163"/>
        <end position="194"/>
    </location>
</feature>
<dbReference type="GO" id="GO:0046872">
    <property type="term" value="F:metal ion binding"/>
    <property type="evidence" value="ECO:0007669"/>
    <property type="project" value="UniProtKB-KW"/>
</dbReference>
<dbReference type="InterPro" id="IPR036249">
    <property type="entry name" value="Thioredoxin-like_sf"/>
</dbReference>
<keyword evidence="6" id="KW-1185">Reference proteome</keyword>
<dbReference type="PANTHER" id="PTHR42648:SF18">
    <property type="entry name" value="RETROTRANSPOSON, UNCLASSIFIED-LIKE PROTEIN"/>
    <property type="match status" value="1"/>
</dbReference>
<dbReference type="GO" id="GO:0003676">
    <property type="term" value="F:nucleic acid binding"/>
    <property type="evidence" value="ECO:0007669"/>
    <property type="project" value="InterPro"/>
</dbReference>
<dbReference type="SUPFAM" id="SSF52833">
    <property type="entry name" value="Thioredoxin-like"/>
    <property type="match status" value="1"/>
</dbReference>
<comment type="caution">
    <text evidence="5">The sequence shown here is derived from an EMBL/GenBank/DDBJ whole genome shotgun (WGS) entry which is preliminary data.</text>
</comment>
<dbReference type="Gene3D" id="3.30.420.10">
    <property type="entry name" value="Ribonuclease H-like superfamily/Ribonuclease H"/>
    <property type="match status" value="1"/>
</dbReference>
<dbReference type="PANTHER" id="PTHR42648">
    <property type="entry name" value="TRANSPOSASE, PUTATIVE-RELATED"/>
    <property type="match status" value="1"/>
</dbReference>
<dbReference type="OMA" id="YLEHEDF"/>
<dbReference type="InterPro" id="IPR043502">
    <property type="entry name" value="DNA/RNA_pol_sf"/>
</dbReference>
<accession>A0A1R3HET7</accession>
<dbReference type="SUPFAM" id="SSF53098">
    <property type="entry name" value="Ribonuclease H-like"/>
    <property type="match status" value="1"/>
</dbReference>
<dbReference type="InterPro" id="IPR057670">
    <property type="entry name" value="SH3_retrovirus"/>
</dbReference>
<keyword evidence="2" id="KW-0378">Hydrolase</keyword>
<dbReference type="InterPro" id="IPR012337">
    <property type="entry name" value="RNaseH-like_sf"/>
</dbReference>
<dbReference type="EMBL" id="AWWV01012153">
    <property type="protein sequence ID" value="OMO68768.1"/>
    <property type="molecule type" value="Genomic_DNA"/>
</dbReference>
<dbReference type="AlphaFoldDB" id="A0A1R3HET7"/>
<dbReference type="OrthoDB" id="1001497at2759"/>
<evidence type="ECO:0000259" key="4">
    <source>
        <dbReference type="PROSITE" id="PS50994"/>
    </source>
</evidence>
<dbReference type="Gramene" id="OMO68768">
    <property type="protein sequence ID" value="OMO68768"/>
    <property type="gene ID" value="CCACVL1_19844"/>
</dbReference>
<evidence type="ECO:0000256" key="2">
    <source>
        <dbReference type="ARBA" id="ARBA00022801"/>
    </source>
</evidence>
<dbReference type="Proteomes" id="UP000188268">
    <property type="component" value="Unassembled WGS sequence"/>
</dbReference>
<evidence type="ECO:0000313" key="5">
    <source>
        <dbReference type="EMBL" id="OMO68768.1"/>
    </source>
</evidence>
<gene>
    <name evidence="5" type="ORF">CCACVL1_19844</name>
</gene>
<name>A0A1R3HET7_COCAP</name>
<dbReference type="Pfam" id="PF25597">
    <property type="entry name" value="SH3_retrovirus"/>
    <property type="match status" value="1"/>
</dbReference>
<keyword evidence="1" id="KW-0479">Metal-binding</keyword>
<dbReference type="InterPro" id="IPR013103">
    <property type="entry name" value="RVT_2"/>
</dbReference>
<organism evidence="5 6">
    <name type="scientific">Corchorus capsularis</name>
    <name type="common">Jute</name>
    <dbReference type="NCBI Taxonomy" id="210143"/>
    <lineage>
        <taxon>Eukaryota</taxon>
        <taxon>Viridiplantae</taxon>
        <taxon>Streptophyta</taxon>
        <taxon>Embryophyta</taxon>
        <taxon>Tracheophyta</taxon>
        <taxon>Spermatophyta</taxon>
        <taxon>Magnoliopsida</taxon>
        <taxon>eudicotyledons</taxon>
        <taxon>Gunneridae</taxon>
        <taxon>Pentapetalae</taxon>
        <taxon>rosids</taxon>
        <taxon>malvids</taxon>
        <taxon>Malvales</taxon>
        <taxon>Malvaceae</taxon>
        <taxon>Grewioideae</taxon>
        <taxon>Apeibeae</taxon>
        <taxon>Corchorus</taxon>
    </lineage>
</organism>
<dbReference type="Pfam" id="PF00665">
    <property type="entry name" value="rve"/>
    <property type="match status" value="1"/>
</dbReference>
<dbReference type="InterPro" id="IPR039537">
    <property type="entry name" value="Retrotran_Ty1/copia-like"/>
</dbReference>
<evidence type="ECO:0000256" key="3">
    <source>
        <dbReference type="SAM" id="MobiDB-lite"/>
    </source>
</evidence>
<dbReference type="GO" id="GO:0016787">
    <property type="term" value="F:hydrolase activity"/>
    <property type="evidence" value="ECO:0007669"/>
    <property type="project" value="UniProtKB-KW"/>
</dbReference>
<dbReference type="Pfam" id="PF07727">
    <property type="entry name" value="RVT_2"/>
    <property type="match status" value="1"/>
</dbReference>
<feature type="region of interest" description="Disordered" evidence="3">
    <location>
        <begin position="656"/>
        <end position="681"/>
    </location>
</feature>